<name>E3MQ14_CAERE</name>
<feature type="transmembrane region" description="Helical" evidence="6">
    <location>
        <begin position="26"/>
        <end position="44"/>
    </location>
</feature>
<feature type="transmembrane region" description="Helical" evidence="6">
    <location>
        <begin position="187"/>
        <end position="208"/>
    </location>
</feature>
<evidence type="ECO:0000256" key="3">
    <source>
        <dbReference type="ARBA" id="ARBA00022989"/>
    </source>
</evidence>
<organism evidence="8">
    <name type="scientific">Caenorhabditis remanei</name>
    <name type="common">Caenorhabditis vulgaris</name>
    <dbReference type="NCBI Taxonomy" id="31234"/>
    <lineage>
        <taxon>Eukaryota</taxon>
        <taxon>Metazoa</taxon>
        <taxon>Ecdysozoa</taxon>
        <taxon>Nematoda</taxon>
        <taxon>Chromadorea</taxon>
        <taxon>Rhabditida</taxon>
        <taxon>Rhabditina</taxon>
        <taxon>Rhabditomorpha</taxon>
        <taxon>Rhabditoidea</taxon>
        <taxon>Rhabditidae</taxon>
        <taxon>Peloderinae</taxon>
        <taxon>Caenorhabditis</taxon>
    </lineage>
</organism>
<protein>
    <submittedName>
        <fullName evidence="7">Uncharacterized protein</fullName>
    </submittedName>
</protein>
<dbReference type="GO" id="GO:0004930">
    <property type="term" value="F:G protein-coupled receptor activity"/>
    <property type="evidence" value="ECO:0007669"/>
    <property type="project" value="InterPro"/>
</dbReference>
<gene>
    <name evidence="7" type="ORF">CRE_12132</name>
</gene>
<keyword evidence="3 6" id="KW-1133">Transmembrane helix</keyword>
<dbReference type="PRINTS" id="PR00697">
    <property type="entry name" value="TMPROTEINSRA"/>
</dbReference>
<dbReference type="PANTHER" id="PTHR31357:SF5">
    <property type="entry name" value="SERPENTINE RECEPTOR CLASS ALPHA-1-RELATED"/>
    <property type="match status" value="1"/>
</dbReference>
<evidence type="ECO:0000313" key="7">
    <source>
        <dbReference type="EMBL" id="EFP06627.1"/>
    </source>
</evidence>
<dbReference type="Proteomes" id="UP000008281">
    <property type="component" value="Unassembled WGS sequence"/>
</dbReference>
<evidence type="ECO:0000313" key="8">
    <source>
        <dbReference type="Proteomes" id="UP000008281"/>
    </source>
</evidence>
<feature type="transmembrane region" description="Helical" evidence="6">
    <location>
        <begin position="229"/>
        <end position="252"/>
    </location>
</feature>
<dbReference type="eggNOG" id="ENOG502TH3G">
    <property type="taxonomic scope" value="Eukaryota"/>
</dbReference>
<dbReference type="PANTHER" id="PTHR31357">
    <property type="entry name" value="SERPENTINE RECEPTOR CLASS ALPHA-10"/>
    <property type="match status" value="1"/>
</dbReference>
<dbReference type="CTD" id="9813583"/>
<evidence type="ECO:0000256" key="5">
    <source>
        <dbReference type="ARBA" id="ARBA00037994"/>
    </source>
</evidence>
<sequence length="328" mass="37360">MSTCATQYDLDRLASWNFLISQSVDLATSFITIISSVFAIKLLVCKSIFQNSTKILLLLNLWYANLHQVIYGMEAAIVIYKHFYMQDKPCSLLQLESDCAPYQKTLLGSASGMILCQTGLILERSIATFLPDYKGKTSLITGTSIAIIIFAMSSQTGQVVYWDNPLSGAVLACFVFPKQSGSRPLNYFFVCTVVALLNLTVAIVLKRYNKKLEYQIRFKISARFHTREVIESTGTICFLTFSQFLLIFIYSFGVSIMKSIRSSIAAETYHFWVIWFYSSIPFLAMLFPLLLIYRIRATRSKRAQRLIGISNTKQTQEDHINQINSMWK</sequence>
<dbReference type="RefSeq" id="XP_003101764.2">
    <property type="nucleotide sequence ID" value="XM_003101716.2"/>
</dbReference>
<dbReference type="GO" id="GO:0016020">
    <property type="term" value="C:membrane"/>
    <property type="evidence" value="ECO:0007669"/>
    <property type="project" value="UniProtKB-SubCell"/>
</dbReference>
<proteinExistence type="inferred from homology"/>
<comment type="subcellular location">
    <subcellularLocation>
        <location evidence="1">Membrane</location>
        <topology evidence="1">Multi-pass membrane protein</topology>
    </subcellularLocation>
</comment>
<comment type="similarity">
    <text evidence="5">Belongs to the nematode receptor-like protein sra family.</text>
</comment>
<dbReference type="EMBL" id="DS268464">
    <property type="protein sequence ID" value="EFP06627.1"/>
    <property type="molecule type" value="Genomic_DNA"/>
</dbReference>
<keyword evidence="8" id="KW-1185">Reference proteome</keyword>
<dbReference type="KEGG" id="crq:GCK72_004240"/>
<dbReference type="InParanoid" id="E3MQ14"/>
<accession>E3MQ14</accession>
<dbReference type="HOGENOM" id="CLU_048025_0_1_1"/>
<feature type="transmembrane region" description="Helical" evidence="6">
    <location>
        <begin position="139"/>
        <end position="161"/>
    </location>
</feature>
<feature type="transmembrane region" description="Helical" evidence="6">
    <location>
        <begin position="272"/>
        <end position="293"/>
    </location>
</feature>
<dbReference type="FunCoup" id="E3MQ14">
    <property type="interactions" value="5"/>
</dbReference>
<reference evidence="7" key="1">
    <citation type="submission" date="2007-07" db="EMBL/GenBank/DDBJ databases">
        <title>PCAP assembly of the Caenorhabditis remanei genome.</title>
        <authorList>
            <consortium name="The Caenorhabditis remanei Sequencing Consortium"/>
            <person name="Wilson R.K."/>
        </authorList>
    </citation>
    <scope>NUCLEOTIDE SEQUENCE [LARGE SCALE GENOMIC DNA]</scope>
    <source>
        <strain evidence="7">PB4641</strain>
    </source>
</reference>
<evidence type="ECO:0000256" key="6">
    <source>
        <dbReference type="SAM" id="Phobius"/>
    </source>
</evidence>
<dbReference type="InterPro" id="IPR051080">
    <property type="entry name" value="Nematode_rcpt-like_serp_alpha"/>
</dbReference>
<keyword evidence="2 6" id="KW-0812">Transmembrane</keyword>
<dbReference type="Pfam" id="PF02117">
    <property type="entry name" value="7TM_GPCR_Sra"/>
    <property type="match status" value="1"/>
</dbReference>
<dbReference type="GO" id="GO:0004984">
    <property type="term" value="F:olfactory receptor activity"/>
    <property type="evidence" value="ECO:0007669"/>
    <property type="project" value="TreeGrafter"/>
</dbReference>
<dbReference type="InterPro" id="IPR000344">
    <property type="entry name" value="7TM_GPCR_serpentine_rcpt_Sra"/>
</dbReference>
<evidence type="ECO:0000256" key="2">
    <source>
        <dbReference type="ARBA" id="ARBA00022692"/>
    </source>
</evidence>
<keyword evidence="4 6" id="KW-0472">Membrane</keyword>
<dbReference type="OMA" id="MSTCATQ"/>
<evidence type="ECO:0000256" key="4">
    <source>
        <dbReference type="ARBA" id="ARBA00023136"/>
    </source>
</evidence>
<dbReference type="GeneID" id="9813583"/>
<dbReference type="OrthoDB" id="5842356at2759"/>
<evidence type="ECO:0000256" key="1">
    <source>
        <dbReference type="ARBA" id="ARBA00004141"/>
    </source>
</evidence>
<dbReference type="AlphaFoldDB" id="E3MQ14"/>